<feature type="region of interest" description="Disordered" evidence="1">
    <location>
        <begin position="65"/>
        <end position="121"/>
    </location>
</feature>
<dbReference type="EMBL" id="LNJQ01000001">
    <property type="protein sequence ID" value="KWZ43476.1"/>
    <property type="molecule type" value="Genomic_DNA"/>
</dbReference>
<comment type="caution">
    <text evidence="2">The sequence shown here is derived from an EMBL/GenBank/DDBJ whole genome shotgun (WGS) entry which is preliminary data.</text>
</comment>
<keyword evidence="3" id="KW-1185">Reference proteome</keyword>
<evidence type="ECO:0000313" key="3">
    <source>
        <dbReference type="Proteomes" id="UP000070255"/>
    </source>
</evidence>
<protein>
    <submittedName>
        <fullName evidence="2">Uncharacterized protein</fullName>
    </submittedName>
</protein>
<evidence type="ECO:0000313" key="2">
    <source>
        <dbReference type="EMBL" id="KWZ43476.1"/>
    </source>
</evidence>
<dbReference type="Proteomes" id="UP000070255">
    <property type="component" value="Unassembled WGS sequence"/>
</dbReference>
<feature type="region of interest" description="Disordered" evidence="1">
    <location>
        <begin position="1"/>
        <end position="30"/>
    </location>
</feature>
<feature type="compositionally biased region" description="Low complexity" evidence="1">
    <location>
        <begin position="65"/>
        <end position="75"/>
    </location>
</feature>
<gene>
    <name evidence="2" type="ORF">WS72_11805</name>
</gene>
<evidence type="ECO:0000256" key="1">
    <source>
        <dbReference type="SAM" id="MobiDB-lite"/>
    </source>
</evidence>
<organism evidence="2 3">
    <name type="scientific">Burkholderia savannae</name>
    <dbReference type="NCBI Taxonomy" id="1637837"/>
    <lineage>
        <taxon>Bacteria</taxon>
        <taxon>Pseudomonadati</taxon>
        <taxon>Pseudomonadota</taxon>
        <taxon>Betaproteobacteria</taxon>
        <taxon>Burkholderiales</taxon>
        <taxon>Burkholderiaceae</taxon>
        <taxon>Burkholderia</taxon>
        <taxon>pseudomallei group</taxon>
    </lineage>
</organism>
<proteinExistence type="predicted"/>
<sequence length="121" mass="13418">MNRDRPLSGRTAAARHAARRTPDFMRRSIDHQPEMCAARRRDGAIAQANERRSAESCARAISRRSPCSAPAAARLAGRRRAPIMETARPAPPGFSPPHRPHRPLRREPARTAASPRPHPRG</sequence>
<reference evidence="2 3" key="1">
    <citation type="submission" date="2015-11" db="EMBL/GenBank/DDBJ databases">
        <authorList>
            <person name="Sahl J."/>
            <person name="Wagner D."/>
            <person name="Keim P."/>
        </authorList>
    </citation>
    <scope>NUCLEOTIDE SEQUENCE [LARGE SCALE GENOMIC DNA]</scope>
    <source>
        <strain evidence="2 3">BDU18</strain>
    </source>
</reference>
<accession>A0ABR5TER4</accession>
<name>A0ABR5TER4_9BURK</name>
<feature type="compositionally biased region" description="Basic and acidic residues" evidence="1">
    <location>
        <begin position="20"/>
        <end position="30"/>
    </location>
</feature>